<comment type="similarity">
    <text evidence="3">Belongs to the 1-acyl-sn-glycerol-3-phosphate acyltransferase family.</text>
</comment>
<dbReference type="InterPro" id="IPR002048">
    <property type="entry name" value="EF_hand_dom"/>
</dbReference>
<dbReference type="InterPro" id="IPR011992">
    <property type="entry name" value="EF-hand-dom_pair"/>
</dbReference>
<evidence type="ECO:0000259" key="16">
    <source>
        <dbReference type="PROSITE" id="PS50222"/>
    </source>
</evidence>
<gene>
    <name evidence="17" type="ORF">C0Q70_19441</name>
</gene>
<keyword evidence="7" id="KW-0106">Calcium</keyword>
<keyword evidence="18" id="KW-1185">Reference proteome</keyword>
<proteinExistence type="inferred from homology"/>
<evidence type="ECO:0000256" key="5">
    <source>
        <dbReference type="ARBA" id="ARBA00022679"/>
    </source>
</evidence>
<evidence type="ECO:0000256" key="15">
    <source>
        <dbReference type="SAM" id="Phobius"/>
    </source>
</evidence>
<dbReference type="InterPro" id="IPR002123">
    <property type="entry name" value="Plipid/glycerol_acylTrfase"/>
</dbReference>
<evidence type="ECO:0000256" key="2">
    <source>
        <dbReference type="ARBA" id="ARBA00005074"/>
    </source>
</evidence>
<comment type="subcellular location">
    <subcellularLocation>
        <location evidence="1">Membrane</location>
    </subcellularLocation>
</comment>
<dbReference type="SMART" id="SM00054">
    <property type="entry name" value="EFh"/>
    <property type="match status" value="3"/>
</dbReference>
<dbReference type="CDD" id="cd07991">
    <property type="entry name" value="LPLAT_LPCAT1-like"/>
    <property type="match status" value="1"/>
</dbReference>
<evidence type="ECO:0000313" key="17">
    <source>
        <dbReference type="EMBL" id="PVD21270.1"/>
    </source>
</evidence>
<dbReference type="SUPFAM" id="SSF47473">
    <property type="entry name" value="EF-hand"/>
    <property type="match status" value="1"/>
</dbReference>
<keyword evidence="10 15" id="KW-0472">Membrane</keyword>
<accession>A0A2T7NJC3</accession>
<keyword evidence="9" id="KW-0443">Lipid metabolism</keyword>
<evidence type="ECO:0000256" key="4">
    <source>
        <dbReference type="ARBA" id="ARBA00022516"/>
    </source>
</evidence>
<evidence type="ECO:0000256" key="12">
    <source>
        <dbReference type="ARBA" id="ARBA00023264"/>
    </source>
</evidence>
<dbReference type="GO" id="GO:0016020">
    <property type="term" value="C:membrane"/>
    <property type="evidence" value="ECO:0007669"/>
    <property type="project" value="UniProtKB-SubCell"/>
</dbReference>
<dbReference type="Gene3D" id="1.10.238.10">
    <property type="entry name" value="EF-hand"/>
    <property type="match status" value="1"/>
</dbReference>
<dbReference type="PANTHER" id="PTHR23063">
    <property type="entry name" value="PHOSPHOLIPID ACYLTRANSFERASE"/>
    <property type="match status" value="1"/>
</dbReference>
<dbReference type="PRINTS" id="PR00450">
    <property type="entry name" value="RECOVERIN"/>
</dbReference>
<evidence type="ECO:0000256" key="13">
    <source>
        <dbReference type="ARBA" id="ARBA00023315"/>
    </source>
</evidence>
<dbReference type="InterPro" id="IPR045252">
    <property type="entry name" value="LPCAT1-like"/>
</dbReference>
<feature type="transmembrane region" description="Helical" evidence="15">
    <location>
        <begin position="48"/>
        <end position="68"/>
    </location>
</feature>
<dbReference type="InterPro" id="IPR018247">
    <property type="entry name" value="EF_Hand_1_Ca_BS"/>
</dbReference>
<keyword evidence="13" id="KW-0012">Acyltransferase</keyword>
<dbReference type="AlphaFoldDB" id="A0A2T7NJC3"/>
<keyword evidence="6 15" id="KW-0812">Transmembrane</keyword>
<evidence type="ECO:0000256" key="10">
    <source>
        <dbReference type="ARBA" id="ARBA00023136"/>
    </source>
</evidence>
<comment type="pathway">
    <text evidence="14">Phospholipid metabolism.</text>
</comment>
<keyword evidence="4" id="KW-0444">Lipid biosynthesis</keyword>
<evidence type="ECO:0000256" key="11">
    <source>
        <dbReference type="ARBA" id="ARBA00023209"/>
    </source>
</evidence>
<keyword evidence="12" id="KW-1208">Phospholipid metabolism</keyword>
<dbReference type="GO" id="GO:0005509">
    <property type="term" value="F:calcium ion binding"/>
    <property type="evidence" value="ECO:0007669"/>
    <property type="project" value="InterPro"/>
</dbReference>
<dbReference type="Pfam" id="PF01553">
    <property type="entry name" value="Acyltransferase"/>
    <property type="match status" value="1"/>
</dbReference>
<organism evidence="17 18">
    <name type="scientific">Pomacea canaliculata</name>
    <name type="common">Golden apple snail</name>
    <dbReference type="NCBI Taxonomy" id="400727"/>
    <lineage>
        <taxon>Eukaryota</taxon>
        <taxon>Metazoa</taxon>
        <taxon>Spiralia</taxon>
        <taxon>Lophotrochozoa</taxon>
        <taxon>Mollusca</taxon>
        <taxon>Gastropoda</taxon>
        <taxon>Caenogastropoda</taxon>
        <taxon>Architaenioglossa</taxon>
        <taxon>Ampullarioidea</taxon>
        <taxon>Ampullariidae</taxon>
        <taxon>Pomacea</taxon>
    </lineage>
</organism>
<keyword evidence="5" id="KW-0808">Transferase</keyword>
<keyword evidence="8 15" id="KW-1133">Transmembrane helix</keyword>
<dbReference type="SMART" id="SM00563">
    <property type="entry name" value="PlsC"/>
    <property type="match status" value="1"/>
</dbReference>
<sequence>MKRNIEPPRLTSITSPVVLNPFVHRLHLSILDIIQIAIMSVTIAPLRLLMVGLLLLAVWPLAAIAIAFRSPEDRSKPLSGWRRMMTPLIVLLCRGVFFMGGFHWITVRGKRASAKEAPILVVSPHSSFFDSLSLVYLDLTSVVAKSESSSVPIFGSIIEFSQPVLVRREDPNSRLSTIKEIQRRSQSGGQWPQIFIFPEGTCTNRSCLITFKGGAFIPGVPVQPVCLRYGNKLDTITWTWDGPGAYQCLWFTLCQFQNHLEIEFLPVYKPNQQEIENPRLFAENVRAVMAECLQIPVTDHTYDDCRLMRRAEALHLPMQAGIVEFQKLKKKLGWNFEDMQRRLDQFRSMDVRKAGNITLSEFAAYLHLPVSSAVEELFALYDRDGSGSIDFREYLIGLSLVSQPANTENTLRFAFELFDEEKTGYIHKQSFKRILQSAFQITDEDTDALFQMADADKNSLISFEFNSVTFSTHCTADEFKNCAQERPEYAKLLTSCYELSTSNGHKTENGKSKPE</sequence>
<dbReference type="GO" id="GO:0042171">
    <property type="term" value="F:lysophosphatidic acid acyltransferase activity"/>
    <property type="evidence" value="ECO:0007669"/>
    <property type="project" value="TreeGrafter"/>
</dbReference>
<evidence type="ECO:0000256" key="8">
    <source>
        <dbReference type="ARBA" id="ARBA00022989"/>
    </source>
</evidence>
<evidence type="ECO:0000256" key="7">
    <source>
        <dbReference type="ARBA" id="ARBA00022837"/>
    </source>
</evidence>
<dbReference type="PROSITE" id="PS00018">
    <property type="entry name" value="EF_HAND_1"/>
    <property type="match status" value="1"/>
</dbReference>
<dbReference type="PANTHER" id="PTHR23063:SF52">
    <property type="entry name" value="LYSOPHOSPHATIDYLCHOLINE ACYLTRANSFERASE"/>
    <property type="match status" value="1"/>
</dbReference>
<dbReference type="EMBL" id="PZQS01000012">
    <property type="protein sequence ID" value="PVD21270.1"/>
    <property type="molecule type" value="Genomic_DNA"/>
</dbReference>
<dbReference type="GO" id="GO:0008654">
    <property type="term" value="P:phospholipid biosynthetic process"/>
    <property type="evidence" value="ECO:0007669"/>
    <property type="project" value="UniProtKB-KW"/>
</dbReference>
<evidence type="ECO:0000256" key="14">
    <source>
        <dbReference type="ARBA" id="ARBA00025707"/>
    </source>
</evidence>
<dbReference type="STRING" id="400727.A0A2T7NJC3"/>
<dbReference type="OrthoDB" id="272512at2759"/>
<feature type="domain" description="EF-hand" evidence="16">
    <location>
        <begin position="369"/>
        <end position="404"/>
    </location>
</feature>
<evidence type="ECO:0000256" key="1">
    <source>
        <dbReference type="ARBA" id="ARBA00004370"/>
    </source>
</evidence>
<dbReference type="Proteomes" id="UP000245119">
    <property type="component" value="Linkage Group LG12"/>
</dbReference>
<evidence type="ECO:0000256" key="9">
    <source>
        <dbReference type="ARBA" id="ARBA00023098"/>
    </source>
</evidence>
<feature type="domain" description="EF-hand" evidence="16">
    <location>
        <begin position="406"/>
        <end position="441"/>
    </location>
</feature>
<dbReference type="GO" id="GO:0008374">
    <property type="term" value="F:O-acyltransferase activity"/>
    <property type="evidence" value="ECO:0007669"/>
    <property type="project" value="InterPro"/>
</dbReference>
<dbReference type="UniPathway" id="UPA00085"/>
<protein>
    <recommendedName>
        <fullName evidence="16">EF-hand domain-containing protein</fullName>
    </recommendedName>
</protein>
<evidence type="ECO:0000256" key="3">
    <source>
        <dbReference type="ARBA" id="ARBA00008655"/>
    </source>
</evidence>
<keyword evidence="11" id="KW-0594">Phospholipid biosynthesis</keyword>
<reference evidence="17 18" key="1">
    <citation type="submission" date="2018-04" db="EMBL/GenBank/DDBJ databases">
        <title>The genome of golden apple snail Pomacea canaliculata provides insight into stress tolerance and invasive adaptation.</title>
        <authorList>
            <person name="Liu C."/>
            <person name="Liu B."/>
            <person name="Ren Y."/>
            <person name="Zhang Y."/>
            <person name="Wang H."/>
            <person name="Li S."/>
            <person name="Jiang F."/>
            <person name="Yin L."/>
            <person name="Zhang G."/>
            <person name="Qian W."/>
            <person name="Fan W."/>
        </authorList>
    </citation>
    <scope>NUCLEOTIDE SEQUENCE [LARGE SCALE GENOMIC DNA]</scope>
    <source>
        <strain evidence="17">SZHN2017</strain>
        <tissue evidence="17">Muscle</tissue>
    </source>
</reference>
<evidence type="ECO:0000256" key="6">
    <source>
        <dbReference type="ARBA" id="ARBA00022692"/>
    </source>
</evidence>
<feature type="transmembrane region" description="Helical" evidence="15">
    <location>
        <begin position="88"/>
        <end position="107"/>
    </location>
</feature>
<comment type="pathway">
    <text evidence="2">Lipid metabolism; phospholipid metabolism.</text>
</comment>
<dbReference type="SUPFAM" id="SSF69593">
    <property type="entry name" value="Glycerol-3-phosphate (1)-acyltransferase"/>
    <property type="match status" value="1"/>
</dbReference>
<dbReference type="Pfam" id="PF13499">
    <property type="entry name" value="EF-hand_7"/>
    <property type="match status" value="1"/>
</dbReference>
<dbReference type="PROSITE" id="PS50222">
    <property type="entry name" value="EF_HAND_2"/>
    <property type="match status" value="2"/>
</dbReference>
<dbReference type="GO" id="GO:0005783">
    <property type="term" value="C:endoplasmic reticulum"/>
    <property type="evidence" value="ECO:0007669"/>
    <property type="project" value="TreeGrafter"/>
</dbReference>
<evidence type="ECO:0000313" key="18">
    <source>
        <dbReference type="Proteomes" id="UP000245119"/>
    </source>
</evidence>
<comment type="caution">
    <text evidence="17">The sequence shown here is derived from an EMBL/GenBank/DDBJ whole genome shotgun (WGS) entry which is preliminary data.</text>
</comment>
<name>A0A2T7NJC3_POMCA</name>